<dbReference type="EMBL" id="BRYB01004173">
    <property type="protein sequence ID" value="GMI26817.1"/>
    <property type="molecule type" value="Genomic_DNA"/>
</dbReference>
<accession>A0ABQ6MI86</accession>
<keyword evidence="10" id="KW-1185">Reference proteome</keyword>
<protein>
    <recommendedName>
        <fullName evidence="8">Vesicle transport protein</fullName>
    </recommendedName>
</protein>
<evidence type="ECO:0000313" key="10">
    <source>
        <dbReference type="Proteomes" id="UP001165060"/>
    </source>
</evidence>
<evidence type="ECO:0000256" key="6">
    <source>
        <dbReference type="ARBA" id="ARBA00023136"/>
    </source>
</evidence>
<dbReference type="Proteomes" id="UP001165060">
    <property type="component" value="Unassembled WGS sequence"/>
</dbReference>
<proteinExistence type="inferred from homology"/>
<feature type="transmembrane region" description="Helical" evidence="8">
    <location>
        <begin position="58"/>
        <end position="78"/>
    </location>
</feature>
<evidence type="ECO:0000256" key="7">
    <source>
        <dbReference type="ARBA" id="ARBA00025800"/>
    </source>
</evidence>
<evidence type="ECO:0000313" key="9">
    <source>
        <dbReference type="EMBL" id="GMI26817.1"/>
    </source>
</evidence>
<evidence type="ECO:0000256" key="1">
    <source>
        <dbReference type="ARBA" id="ARBA00004141"/>
    </source>
</evidence>
<organism evidence="9 10">
    <name type="scientific">Tetraparma gracilis</name>
    <dbReference type="NCBI Taxonomy" id="2962635"/>
    <lineage>
        <taxon>Eukaryota</taxon>
        <taxon>Sar</taxon>
        <taxon>Stramenopiles</taxon>
        <taxon>Ochrophyta</taxon>
        <taxon>Bolidophyceae</taxon>
        <taxon>Parmales</taxon>
        <taxon>Triparmaceae</taxon>
        <taxon>Tetraparma</taxon>
    </lineage>
</organism>
<gene>
    <name evidence="9" type="ORF">TeGR_g14741</name>
</gene>
<evidence type="ECO:0000256" key="2">
    <source>
        <dbReference type="ARBA" id="ARBA00022448"/>
    </source>
</evidence>
<dbReference type="PANTHER" id="PTHR23137">
    <property type="entry name" value="VESICLE TRANSPORT PROTEIN-RELATED"/>
    <property type="match status" value="1"/>
</dbReference>
<keyword evidence="6 8" id="KW-0472">Membrane</keyword>
<reference evidence="9 10" key="1">
    <citation type="journal article" date="2023" name="Commun. Biol.">
        <title>Genome analysis of Parmales, the sister group of diatoms, reveals the evolutionary specialization of diatoms from phago-mixotrophs to photoautotrophs.</title>
        <authorList>
            <person name="Ban H."/>
            <person name="Sato S."/>
            <person name="Yoshikawa S."/>
            <person name="Yamada K."/>
            <person name="Nakamura Y."/>
            <person name="Ichinomiya M."/>
            <person name="Sato N."/>
            <person name="Blanc-Mathieu R."/>
            <person name="Endo H."/>
            <person name="Kuwata A."/>
            <person name="Ogata H."/>
        </authorList>
    </citation>
    <scope>NUCLEOTIDE SEQUENCE [LARGE SCALE GENOMIC DNA]</scope>
</reference>
<evidence type="ECO:0000256" key="4">
    <source>
        <dbReference type="ARBA" id="ARBA00022927"/>
    </source>
</evidence>
<evidence type="ECO:0000256" key="5">
    <source>
        <dbReference type="ARBA" id="ARBA00022989"/>
    </source>
</evidence>
<feature type="non-terminal residue" evidence="9">
    <location>
        <position position="1"/>
    </location>
</feature>
<comment type="similarity">
    <text evidence="7 8">Belongs to the SFT2 family.</text>
</comment>
<evidence type="ECO:0000256" key="8">
    <source>
        <dbReference type="RuleBase" id="RU363111"/>
    </source>
</evidence>
<keyword evidence="4 8" id="KW-0653">Protein transport</keyword>
<comment type="caution">
    <text evidence="8">Lacks conserved residue(s) required for the propagation of feature annotation.</text>
</comment>
<evidence type="ECO:0000256" key="3">
    <source>
        <dbReference type="ARBA" id="ARBA00022692"/>
    </source>
</evidence>
<comment type="subcellular location">
    <subcellularLocation>
        <location evidence="1 8">Membrane</location>
        <topology evidence="1 8">Multi-pass membrane protein</topology>
    </subcellularLocation>
</comment>
<dbReference type="InterPro" id="IPR011691">
    <property type="entry name" value="Vesicle_transpt_SFT2"/>
</dbReference>
<keyword evidence="2 8" id="KW-0813">Transport</keyword>
<keyword evidence="5 8" id="KW-1133">Transmembrane helix</keyword>
<feature type="transmembrane region" description="Helical" evidence="8">
    <location>
        <begin position="32"/>
        <end position="52"/>
    </location>
</feature>
<dbReference type="Pfam" id="PF04178">
    <property type="entry name" value="Got1"/>
    <property type="match status" value="1"/>
</dbReference>
<name>A0ABQ6MI86_9STRA</name>
<dbReference type="PANTHER" id="PTHR23137:SF6">
    <property type="entry name" value="VESICLE TRANSPORT PROTEIN"/>
    <property type="match status" value="1"/>
</dbReference>
<sequence length="95" mass="10418">PPPPSLYHPGATGFLLGPRRQCKKMFHPTRRVACIIYLVLLIAVFGCAVGGVPFGVVIVLFICQFCAATWYALSYIPYGRKMVTGCFKDKCGCKS</sequence>
<dbReference type="InterPro" id="IPR007305">
    <property type="entry name" value="Vesicle_transpt_Got1/SFT2"/>
</dbReference>
<keyword evidence="3 8" id="KW-0812">Transmembrane</keyword>
<comment type="function">
    <text evidence="8">May be involved in fusion of retrograde transport vesicles derived from an endocytic compartment with the Golgi complex.</text>
</comment>
<comment type="caution">
    <text evidence="9">The sequence shown here is derived from an EMBL/GenBank/DDBJ whole genome shotgun (WGS) entry which is preliminary data.</text>
</comment>